<protein>
    <submittedName>
        <fullName evidence="1">Uncharacterized protein</fullName>
    </submittedName>
</protein>
<organism evidence="1">
    <name type="scientific">marine sediment metagenome</name>
    <dbReference type="NCBI Taxonomy" id="412755"/>
    <lineage>
        <taxon>unclassified sequences</taxon>
        <taxon>metagenomes</taxon>
        <taxon>ecological metagenomes</taxon>
    </lineage>
</organism>
<comment type="caution">
    <text evidence="1">The sequence shown here is derived from an EMBL/GenBank/DDBJ whole genome shotgun (WGS) entry which is preliminary data.</text>
</comment>
<name>A0A0F9GLQ1_9ZZZZ</name>
<proteinExistence type="predicted"/>
<sequence length="304" mass="34366">MRRAPLSRVQYSCLVSLIIVIFVLFMTKISHADTLEGLRARLPTRINGWAADSEDRIFNEKTIFSYINGAGEVYRAYNMQQCLSRRYISPGAPTIVLDIFEMGSSEDAYGVFTHDTDGKMLEIGQDARLRPGWLSFWKYRFFVSIYVEEESAAAEKAVIDLGRQIASGIAVEGTRPRLLSQLPKRGLKSASIRYLHHPIVLNYHFYLSDENILNISSDTDVVLADYQQVNEKARLLLVNYPDHEIAIKSLTSFFNHYLPDANQSGLALLEDGKWAAASIKDQLLAIVLEADSRKLAENLLKPFL</sequence>
<evidence type="ECO:0000313" key="1">
    <source>
        <dbReference type="EMBL" id="KKL99738.1"/>
    </source>
</evidence>
<reference evidence="1" key="1">
    <citation type="journal article" date="2015" name="Nature">
        <title>Complex archaea that bridge the gap between prokaryotes and eukaryotes.</title>
        <authorList>
            <person name="Spang A."/>
            <person name="Saw J.H."/>
            <person name="Jorgensen S.L."/>
            <person name="Zaremba-Niedzwiedzka K."/>
            <person name="Martijn J."/>
            <person name="Lind A.E."/>
            <person name="van Eijk R."/>
            <person name="Schleper C."/>
            <person name="Guy L."/>
            <person name="Ettema T.J."/>
        </authorList>
    </citation>
    <scope>NUCLEOTIDE SEQUENCE</scope>
</reference>
<gene>
    <name evidence="1" type="ORF">LCGC14_1811420</name>
</gene>
<dbReference type="EMBL" id="LAZR01017602">
    <property type="protein sequence ID" value="KKL99738.1"/>
    <property type="molecule type" value="Genomic_DNA"/>
</dbReference>
<dbReference type="Pfam" id="PF20244">
    <property type="entry name" value="DUF6599"/>
    <property type="match status" value="1"/>
</dbReference>
<accession>A0A0F9GLQ1</accession>
<dbReference type="InterPro" id="IPR046534">
    <property type="entry name" value="DUF6599"/>
</dbReference>
<dbReference type="AlphaFoldDB" id="A0A0F9GLQ1"/>